<gene>
    <name evidence="9" type="ORF">FJZ47_05020</name>
</gene>
<dbReference type="PROSITE" id="PS50893">
    <property type="entry name" value="ABC_TRANSPORTER_2"/>
    <property type="match status" value="1"/>
</dbReference>
<accession>A0A938AZZ3</accession>
<comment type="caution">
    <text evidence="9">The sequence shown here is derived from an EMBL/GenBank/DDBJ whole genome shotgun (WGS) entry which is preliminary data.</text>
</comment>
<proteinExistence type="inferred from homology"/>
<dbReference type="InterPro" id="IPR003439">
    <property type="entry name" value="ABC_transporter-like_ATP-bd"/>
</dbReference>
<dbReference type="NCBIfam" id="TIGR01727">
    <property type="entry name" value="oligo_HPY"/>
    <property type="match status" value="1"/>
</dbReference>
<dbReference type="InterPro" id="IPR027417">
    <property type="entry name" value="P-loop_NTPase"/>
</dbReference>
<name>A0A938AZZ3_UNCTE</name>
<comment type="similarity">
    <text evidence="2">Belongs to the ABC transporter superfamily.</text>
</comment>
<keyword evidence="5" id="KW-0547">Nucleotide-binding</keyword>
<evidence type="ECO:0000259" key="8">
    <source>
        <dbReference type="PROSITE" id="PS50893"/>
    </source>
</evidence>
<dbReference type="PANTHER" id="PTHR43297:SF2">
    <property type="entry name" value="DIPEPTIDE TRANSPORT ATP-BINDING PROTEIN DPPD"/>
    <property type="match status" value="1"/>
</dbReference>
<evidence type="ECO:0000256" key="4">
    <source>
        <dbReference type="ARBA" id="ARBA00022475"/>
    </source>
</evidence>
<dbReference type="Gene3D" id="3.40.50.300">
    <property type="entry name" value="P-loop containing nucleotide triphosphate hydrolases"/>
    <property type="match status" value="1"/>
</dbReference>
<dbReference type="InterPro" id="IPR050388">
    <property type="entry name" value="ABC_Ni/Peptide_Import"/>
</dbReference>
<dbReference type="InterPro" id="IPR013563">
    <property type="entry name" value="Oligopep_ABC_C"/>
</dbReference>
<evidence type="ECO:0000313" key="10">
    <source>
        <dbReference type="Proteomes" id="UP000712673"/>
    </source>
</evidence>
<dbReference type="PANTHER" id="PTHR43297">
    <property type="entry name" value="OLIGOPEPTIDE TRANSPORT ATP-BINDING PROTEIN APPD"/>
    <property type="match status" value="1"/>
</dbReference>
<dbReference type="AlphaFoldDB" id="A0A938AZZ3"/>
<evidence type="ECO:0000256" key="2">
    <source>
        <dbReference type="ARBA" id="ARBA00005417"/>
    </source>
</evidence>
<keyword evidence="6 9" id="KW-0067">ATP-binding</keyword>
<dbReference type="EMBL" id="VGLS01000101">
    <property type="protein sequence ID" value="MBM3223152.1"/>
    <property type="molecule type" value="Genomic_DNA"/>
</dbReference>
<evidence type="ECO:0000256" key="6">
    <source>
        <dbReference type="ARBA" id="ARBA00022840"/>
    </source>
</evidence>
<dbReference type="Pfam" id="PF00005">
    <property type="entry name" value="ABC_tran"/>
    <property type="match status" value="1"/>
</dbReference>
<evidence type="ECO:0000256" key="7">
    <source>
        <dbReference type="ARBA" id="ARBA00023136"/>
    </source>
</evidence>
<dbReference type="GO" id="GO:0005886">
    <property type="term" value="C:plasma membrane"/>
    <property type="evidence" value="ECO:0007669"/>
    <property type="project" value="UniProtKB-SubCell"/>
</dbReference>
<dbReference type="InterPro" id="IPR003593">
    <property type="entry name" value="AAA+_ATPase"/>
</dbReference>
<dbReference type="GO" id="GO:0005524">
    <property type="term" value="F:ATP binding"/>
    <property type="evidence" value="ECO:0007669"/>
    <property type="project" value="UniProtKB-KW"/>
</dbReference>
<dbReference type="GO" id="GO:0016887">
    <property type="term" value="F:ATP hydrolysis activity"/>
    <property type="evidence" value="ECO:0007669"/>
    <property type="project" value="InterPro"/>
</dbReference>
<evidence type="ECO:0000256" key="3">
    <source>
        <dbReference type="ARBA" id="ARBA00022448"/>
    </source>
</evidence>
<evidence type="ECO:0000256" key="5">
    <source>
        <dbReference type="ARBA" id="ARBA00022741"/>
    </source>
</evidence>
<reference evidence="9" key="1">
    <citation type="submission" date="2019-03" db="EMBL/GenBank/DDBJ databases">
        <title>Lake Tanganyika Metagenome-Assembled Genomes (MAGs).</title>
        <authorList>
            <person name="Tran P."/>
        </authorList>
    </citation>
    <scope>NUCLEOTIDE SEQUENCE</scope>
    <source>
        <strain evidence="9">K_DeepCast_65m_m2_066</strain>
    </source>
</reference>
<comment type="subcellular location">
    <subcellularLocation>
        <location evidence="1">Cell inner membrane</location>
        <topology evidence="1">Peripheral membrane protein</topology>
    </subcellularLocation>
</comment>
<feature type="domain" description="ABC transporter" evidence="8">
    <location>
        <begin position="14"/>
        <end position="264"/>
    </location>
</feature>
<protein>
    <submittedName>
        <fullName evidence="9">ABC transporter ATP-binding protein</fullName>
    </submittedName>
</protein>
<keyword evidence="3" id="KW-0813">Transport</keyword>
<keyword evidence="4" id="KW-1003">Cell membrane</keyword>
<dbReference type="CDD" id="cd03257">
    <property type="entry name" value="ABC_NikE_OppD_transporters"/>
    <property type="match status" value="1"/>
</dbReference>
<dbReference type="Proteomes" id="UP000712673">
    <property type="component" value="Unassembled WGS sequence"/>
</dbReference>
<evidence type="ECO:0000256" key="1">
    <source>
        <dbReference type="ARBA" id="ARBA00004417"/>
    </source>
</evidence>
<organism evidence="9 10">
    <name type="scientific">Tectimicrobiota bacterium</name>
    <dbReference type="NCBI Taxonomy" id="2528274"/>
    <lineage>
        <taxon>Bacteria</taxon>
        <taxon>Pseudomonadati</taxon>
        <taxon>Nitrospinota/Tectimicrobiota group</taxon>
        <taxon>Candidatus Tectimicrobiota</taxon>
    </lineage>
</organism>
<evidence type="ECO:0000313" key="9">
    <source>
        <dbReference type="EMBL" id="MBM3223152.1"/>
    </source>
</evidence>
<dbReference type="SMART" id="SM00382">
    <property type="entry name" value="AAA"/>
    <property type="match status" value="1"/>
</dbReference>
<keyword evidence="7" id="KW-0472">Membrane</keyword>
<dbReference type="GO" id="GO:0015833">
    <property type="term" value="P:peptide transport"/>
    <property type="evidence" value="ECO:0007669"/>
    <property type="project" value="InterPro"/>
</dbReference>
<sequence>MQAPTQPADDTPLLAVRDLRTHIFTRRGVVKAVNGVSFQLRAGETLGLVGESGSGKTMTCLSILRLLPRGARIVSGEIVLQGSDLVTASEAALERLRGKQMGMVLQNALAALDPVFTIGTQVGEPLVIHQRLSWRAALRRVVELLRLVKVVAPEMRLHSYPHELSGGMRQRVASAAAIGCAPALLIADEPTTALDVTTQRQYLDLLKELQQATGMAIIFVTHDISLVGNMCDQLAVFYGGLLVEYGPRQQILSQPSHPYTMALLQAIPQLGESRERLASIAGEPPDLGRLPAGCPFHPRCEAALDVCRTGAPPPVFPLAQGRQVRCWLREQEHDRSAVGSA</sequence>
<dbReference type="FunFam" id="3.40.50.300:FF:000016">
    <property type="entry name" value="Oligopeptide ABC transporter ATP-binding component"/>
    <property type="match status" value="1"/>
</dbReference>
<dbReference type="Pfam" id="PF08352">
    <property type="entry name" value="oligo_HPY"/>
    <property type="match status" value="1"/>
</dbReference>
<dbReference type="SUPFAM" id="SSF52540">
    <property type="entry name" value="P-loop containing nucleoside triphosphate hydrolases"/>
    <property type="match status" value="1"/>
</dbReference>